<accession>A0A834TGN1</accession>
<feature type="compositionally biased region" description="Low complexity" evidence="1">
    <location>
        <begin position="297"/>
        <end position="321"/>
    </location>
</feature>
<feature type="compositionally biased region" description="Gly residues" evidence="1">
    <location>
        <begin position="284"/>
        <end position="296"/>
    </location>
</feature>
<organism evidence="2 3">
    <name type="scientific">Senna tora</name>
    <dbReference type="NCBI Taxonomy" id="362788"/>
    <lineage>
        <taxon>Eukaryota</taxon>
        <taxon>Viridiplantae</taxon>
        <taxon>Streptophyta</taxon>
        <taxon>Embryophyta</taxon>
        <taxon>Tracheophyta</taxon>
        <taxon>Spermatophyta</taxon>
        <taxon>Magnoliopsida</taxon>
        <taxon>eudicotyledons</taxon>
        <taxon>Gunneridae</taxon>
        <taxon>Pentapetalae</taxon>
        <taxon>rosids</taxon>
        <taxon>fabids</taxon>
        <taxon>Fabales</taxon>
        <taxon>Fabaceae</taxon>
        <taxon>Caesalpinioideae</taxon>
        <taxon>Cassia clade</taxon>
        <taxon>Senna</taxon>
    </lineage>
</organism>
<name>A0A834TGN1_9FABA</name>
<feature type="region of interest" description="Disordered" evidence="1">
    <location>
        <begin position="253"/>
        <end position="349"/>
    </location>
</feature>
<proteinExistence type="predicted"/>
<feature type="compositionally biased region" description="Low complexity" evidence="1">
    <location>
        <begin position="267"/>
        <end position="278"/>
    </location>
</feature>
<dbReference type="AlphaFoldDB" id="A0A834TGN1"/>
<evidence type="ECO:0000256" key="1">
    <source>
        <dbReference type="SAM" id="MobiDB-lite"/>
    </source>
</evidence>
<comment type="caution">
    <text evidence="2">The sequence shown here is derived from an EMBL/GenBank/DDBJ whole genome shotgun (WGS) entry which is preliminary data.</text>
</comment>
<keyword evidence="3" id="KW-1185">Reference proteome</keyword>
<sequence length="349" mass="35479">MKCKSIVYNILLNDARTNKKSINGRVSAGLQLSRTAIFHCLTYYNTLTVTDEIFPEKSCTIPFAGLQSSFLPQTSLAGLQSSFLPQSLSLAGLHSSFPQSFSLVGLQSSFLPQYFSLAELQSSLLPQSFSLAGLQSSFLPHAGSGLGNSEGSKSLGALFFSFGRSSSFRGADSGSGSNGSNSGNSLELSASDLFDLAPSPSTTLLLFLFFPLLFFCSGSLGGAGSDSGYNDRLWFKEQSKALVQGAMEGSGSWSNGRFGSSGGNGSNLGNSSGSGSNGRFETLGGNGSNLGTGSGSNGRSESLGGNGSNSGNSSGSRSIGSPFGGAWSGSGSNAGSEALGGNGPNLGNC</sequence>
<evidence type="ECO:0000313" key="2">
    <source>
        <dbReference type="EMBL" id="KAF7820629.1"/>
    </source>
</evidence>
<protein>
    <submittedName>
        <fullName evidence="2">Uncharacterized protein</fullName>
    </submittedName>
</protein>
<gene>
    <name evidence="2" type="ORF">G2W53_026084</name>
</gene>
<feature type="compositionally biased region" description="Gly residues" evidence="1">
    <location>
        <begin position="338"/>
        <end position="349"/>
    </location>
</feature>
<dbReference type="EMBL" id="JAAIUW010000008">
    <property type="protein sequence ID" value="KAF7820629.1"/>
    <property type="molecule type" value="Genomic_DNA"/>
</dbReference>
<dbReference type="Proteomes" id="UP000634136">
    <property type="component" value="Unassembled WGS sequence"/>
</dbReference>
<reference evidence="2" key="1">
    <citation type="submission" date="2020-09" db="EMBL/GenBank/DDBJ databases">
        <title>Genome-Enabled Discovery of Anthraquinone Biosynthesis in Senna tora.</title>
        <authorList>
            <person name="Kang S.-H."/>
            <person name="Pandey R.P."/>
            <person name="Lee C.-M."/>
            <person name="Sim J.-S."/>
            <person name="Jeong J.-T."/>
            <person name="Choi B.-S."/>
            <person name="Jung M."/>
            <person name="Ginzburg D."/>
            <person name="Zhao K."/>
            <person name="Won S.Y."/>
            <person name="Oh T.-J."/>
            <person name="Yu Y."/>
            <person name="Kim N.-H."/>
            <person name="Lee O.R."/>
            <person name="Lee T.-H."/>
            <person name="Bashyal P."/>
            <person name="Kim T.-S."/>
            <person name="Lee W.-H."/>
            <person name="Kawkins C."/>
            <person name="Kim C.-K."/>
            <person name="Kim J.S."/>
            <person name="Ahn B.O."/>
            <person name="Rhee S.Y."/>
            <person name="Sohng J.K."/>
        </authorList>
    </citation>
    <scope>NUCLEOTIDE SEQUENCE</scope>
    <source>
        <tissue evidence="2">Leaf</tissue>
    </source>
</reference>
<evidence type="ECO:0000313" key="3">
    <source>
        <dbReference type="Proteomes" id="UP000634136"/>
    </source>
</evidence>